<feature type="region of interest" description="Disordered" evidence="1">
    <location>
        <begin position="95"/>
        <end position="125"/>
    </location>
</feature>
<accession>A0A8J5KF92</accession>
<proteinExistence type="predicted"/>
<gene>
    <name evidence="2" type="ORF">ZIOFF_056243</name>
</gene>
<sequence length="278" mass="30890">MADSKGRSDERFTEKKNQGSSTIDDLIPGFGGSIHSKKRYPSSGLFTNPLENISRAVNLGTKGICVSSGNIEMPKDSSAFNGISESDPFFSTEINEGRRDKVPLKNAENMNTGHGQESPPHSPANAFENILSKLLTHKPSDFQSSANGSGLHKPPPLLIIKQSPSTNETRNDSKSVHQSSNSHNDHNESTKNSVASPFNELEDFEMSKHRKYDHNDSNLFTGEEEIETNSAAPAAMKEAMKRAEAKFRHAKEVSQRERDAKSSKNKEELRERFRMEQE</sequence>
<dbReference type="EMBL" id="JACMSC010000015">
    <property type="protein sequence ID" value="KAG6487652.1"/>
    <property type="molecule type" value="Genomic_DNA"/>
</dbReference>
<evidence type="ECO:0000313" key="3">
    <source>
        <dbReference type="Proteomes" id="UP000734854"/>
    </source>
</evidence>
<protein>
    <submittedName>
        <fullName evidence="2">Uncharacterized protein</fullName>
    </submittedName>
</protein>
<keyword evidence="3" id="KW-1185">Reference proteome</keyword>
<organism evidence="2 3">
    <name type="scientific">Zingiber officinale</name>
    <name type="common">Ginger</name>
    <name type="synonym">Amomum zingiber</name>
    <dbReference type="NCBI Taxonomy" id="94328"/>
    <lineage>
        <taxon>Eukaryota</taxon>
        <taxon>Viridiplantae</taxon>
        <taxon>Streptophyta</taxon>
        <taxon>Embryophyta</taxon>
        <taxon>Tracheophyta</taxon>
        <taxon>Spermatophyta</taxon>
        <taxon>Magnoliopsida</taxon>
        <taxon>Liliopsida</taxon>
        <taxon>Zingiberales</taxon>
        <taxon>Zingiberaceae</taxon>
        <taxon>Zingiber</taxon>
    </lineage>
</organism>
<feature type="region of interest" description="Disordered" evidence="1">
    <location>
        <begin position="1"/>
        <end position="35"/>
    </location>
</feature>
<feature type="region of interest" description="Disordered" evidence="1">
    <location>
        <begin position="139"/>
        <end position="278"/>
    </location>
</feature>
<evidence type="ECO:0000313" key="2">
    <source>
        <dbReference type="EMBL" id="KAG6487652.1"/>
    </source>
</evidence>
<name>A0A8J5KF92_ZINOF</name>
<dbReference type="Proteomes" id="UP000734854">
    <property type="component" value="Unassembled WGS sequence"/>
</dbReference>
<dbReference type="AlphaFoldDB" id="A0A8J5KF92"/>
<evidence type="ECO:0000256" key="1">
    <source>
        <dbReference type="SAM" id="MobiDB-lite"/>
    </source>
</evidence>
<reference evidence="2 3" key="1">
    <citation type="submission" date="2020-08" db="EMBL/GenBank/DDBJ databases">
        <title>Plant Genome Project.</title>
        <authorList>
            <person name="Zhang R.-G."/>
        </authorList>
    </citation>
    <scope>NUCLEOTIDE SEQUENCE [LARGE SCALE GENOMIC DNA]</scope>
    <source>
        <tissue evidence="2">Rhizome</tissue>
    </source>
</reference>
<feature type="compositionally biased region" description="Basic and acidic residues" evidence="1">
    <location>
        <begin position="238"/>
        <end position="278"/>
    </location>
</feature>
<comment type="caution">
    <text evidence="2">The sequence shown here is derived from an EMBL/GenBank/DDBJ whole genome shotgun (WGS) entry which is preliminary data.</text>
</comment>
<feature type="compositionally biased region" description="Basic and acidic residues" evidence="1">
    <location>
        <begin position="1"/>
        <end position="17"/>
    </location>
</feature>